<name>A0A315ZG84_SEDFL</name>
<accession>A0A315ZG84</accession>
<proteinExistence type="predicted"/>
<comment type="caution">
    <text evidence="7">The sequence shown here is derived from an EMBL/GenBank/DDBJ whole genome shotgun (WGS) entry which is preliminary data.</text>
</comment>
<reference evidence="7 8" key="1">
    <citation type="submission" date="2018-03" db="EMBL/GenBank/DDBJ databases">
        <title>Genomic Encyclopedia of Archaeal and Bacterial Type Strains, Phase II (KMG-II): from individual species to whole genera.</title>
        <authorList>
            <person name="Goeker M."/>
        </authorList>
    </citation>
    <scope>NUCLEOTIDE SEQUENCE [LARGE SCALE GENOMIC DNA]</scope>
    <source>
        <strain evidence="7 8">DSM 28229</strain>
    </source>
</reference>
<dbReference type="OrthoDB" id="9768470at2"/>
<dbReference type="SUPFAM" id="SSF49464">
    <property type="entry name" value="Carboxypeptidase regulatory domain-like"/>
    <property type="match status" value="1"/>
</dbReference>
<evidence type="ECO:0000313" key="7">
    <source>
        <dbReference type="EMBL" id="PWJ44163.1"/>
    </source>
</evidence>
<dbReference type="Proteomes" id="UP000245535">
    <property type="component" value="Unassembled WGS sequence"/>
</dbReference>
<evidence type="ECO:0000313" key="8">
    <source>
        <dbReference type="Proteomes" id="UP000245535"/>
    </source>
</evidence>
<dbReference type="Pfam" id="PF07715">
    <property type="entry name" value="Plug"/>
    <property type="match status" value="1"/>
</dbReference>
<evidence type="ECO:0000256" key="3">
    <source>
        <dbReference type="ARBA" id="ARBA00023237"/>
    </source>
</evidence>
<dbReference type="InterPro" id="IPR008969">
    <property type="entry name" value="CarboxyPept-like_regulatory"/>
</dbReference>
<dbReference type="Gene3D" id="2.170.130.10">
    <property type="entry name" value="TonB-dependent receptor, plug domain"/>
    <property type="match status" value="1"/>
</dbReference>
<keyword evidence="7" id="KW-0675">Receptor</keyword>
<dbReference type="EMBL" id="QGDO01000001">
    <property type="protein sequence ID" value="PWJ44163.1"/>
    <property type="molecule type" value="Genomic_DNA"/>
</dbReference>
<dbReference type="Gene3D" id="2.40.170.20">
    <property type="entry name" value="TonB-dependent receptor, beta-barrel domain"/>
    <property type="match status" value="1"/>
</dbReference>
<protein>
    <submittedName>
        <fullName evidence="7">Outer membrane receptor protein involved in Fe transport</fullName>
    </submittedName>
</protein>
<dbReference type="RefSeq" id="WP_109615676.1">
    <property type="nucleotide sequence ID" value="NZ_QGDO01000001.1"/>
</dbReference>
<dbReference type="InterPro" id="IPR041700">
    <property type="entry name" value="OMP_b-brl_3"/>
</dbReference>
<evidence type="ECO:0000256" key="2">
    <source>
        <dbReference type="ARBA" id="ARBA00023136"/>
    </source>
</evidence>
<organism evidence="7 8">
    <name type="scientific">Sediminitomix flava</name>
    <dbReference type="NCBI Taxonomy" id="379075"/>
    <lineage>
        <taxon>Bacteria</taxon>
        <taxon>Pseudomonadati</taxon>
        <taxon>Bacteroidota</taxon>
        <taxon>Cytophagia</taxon>
        <taxon>Cytophagales</taxon>
        <taxon>Flammeovirgaceae</taxon>
        <taxon>Sediminitomix</taxon>
    </lineage>
</organism>
<evidence type="ECO:0000259" key="6">
    <source>
        <dbReference type="Pfam" id="PF14905"/>
    </source>
</evidence>
<dbReference type="InterPro" id="IPR012910">
    <property type="entry name" value="Plug_dom"/>
</dbReference>
<keyword evidence="8" id="KW-1185">Reference proteome</keyword>
<keyword evidence="3" id="KW-0998">Cell outer membrane</keyword>
<dbReference type="AlphaFoldDB" id="A0A315ZG84"/>
<dbReference type="Pfam" id="PF14905">
    <property type="entry name" value="OMP_b-brl_3"/>
    <property type="match status" value="1"/>
</dbReference>
<feature type="domain" description="Outer membrane protein beta-barrel" evidence="6">
    <location>
        <begin position="573"/>
        <end position="887"/>
    </location>
</feature>
<dbReference type="SUPFAM" id="SSF56935">
    <property type="entry name" value="Porins"/>
    <property type="match status" value="1"/>
</dbReference>
<dbReference type="InterPro" id="IPR036942">
    <property type="entry name" value="Beta-barrel_TonB_sf"/>
</dbReference>
<dbReference type="Pfam" id="PF13715">
    <property type="entry name" value="CarbopepD_reg_2"/>
    <property type="match status" value="1"/>
</dbReference>
<feature type="chain" id="PRO_5016466902" evidence="4">
    <location>
        <begin position="20"/>
        <end position="907"/>
    </location>
</feature>
<keyword evidence="2" id="KW-0472">Membrane</keyword>
<feature type="domain" description="TonB-dependent receptor plug" evidence="5">
    <location>
        <begin position="127"/>
        <end position="224"/>
    </location>
</feature>
<dbReference type="InterPro" id="IPR037066">
    <property type="entry name" value="Plug_dom_sf"/>
</dbReference>
<feature type="signal peptide" evidence="4">
    <location>
        <begin position="1"/>
        <end position="19"/>
    </location>
</feature>
<evidence type="ECO:0000256" key="1">
    <source>
        <dbReference type="ARBA" id="ARBA00004442"/>
    </source>
</evidence>
<keyword evidence="4" id="KW-0732">Signal</keyword>
<gene>
    <name evidence="7" type="ORF">BC781_101513</name>
</gene>
<dbReference type="PANTHER" id="PTHR40980:SF5">
    <property type="entry name" value="TONB-DEPENDENT RECEPTOR"/>
    <property type="match status" value="1"/>
</dbReference>
<comment type="subcellular location">
    <subcellularLocation>
        <location evidence="1">Cell outer membrane</location>
    </subcellularLocation>
</comment>
<dbReference type="PANTHER" id="PTHR40980">
    <property type="entry name" value="PLUG DOMAIN-CONTAINING PROTEIN"/>
    <property type="match status" value="1"/>
</dbReference>
<dbReference type="GO" id="GO:0009279">
    <property type="term" value="C:cell outer membrane"/>
    <property type="evidence" value="ECO:0007669"/>
    <property type="project" value="UniProtKB-SubCell"/>
</dbReference>
<evidence type="ECO:0000259" key="5">
    <source>
        <dbReference type="Pfam" id="PF07715"/>
    </source>
</evidence>
<dbReference type="Gene3D" id="2.60.40.1120">
    <property type="entry name" value="Carboxypeptidase-like, regulatory domain"/>
    <property type="match status" value="1"/>
</dbReference>
<evidence type="ECO:0000256" key="4">
    <source>
        <dbReference type="SAM" id="SignalP"/>
    </source>
</evidence>
<sequence length="907" mass="101847">MKKLILFCFFATLSIVALSQEKRKLTGTVKDEATGEEVIGANVLIKGTTIGKATDIYGKFELEIEPGFYTLKVSYVGYKDLEKEVDLTNNDLDVEVLLPVDAEELEEVVVKGQIDKTSDEALLVERKKAASMVQSIGAEKLAVQGVSNVEEGVAKISGIAKVGSKGVYVRGLGDRYNSVMMNDLPIPSTDPDKKVMPLQIFPTDIVENISVAKTFQADQYGDFGGATVMIDTRRAPLSPFLDISLGASGNTITTFQDFRVQNSGNNFGFKNSDSDNPLGVDGNNNPVLPTDGDPFPKGFNQSTYNAPIDFGGNVTGGKLFPIGNMGLGFMATLGYEYDYRRVEGIVRNLDANGRDLSSFDLEDWKLSTLTTALANFNLDINDNNNLGLNLLFVNDSKNLVEDRAGFVDDLDRDDILFRRRTFLQSQVFIAQLKGEHILNERFDLEWGGSFANTNRYEPDRKQLAFQGYSPGVDSVNFLTNSRADNHRFFGDMDDQEYSGLAKVNYKHGSVGETYKGRLSFGGQVKLKTRDVTNFQYNIRFFGNPRVDVNNPDAFLNNSNFGSAYEYTNGIDVAQHKFMVDQNVYGGFLLYDWNLTEIWKLVLGIRFEHGSQEVSFRTLQDNFNSPFRSEDYTTNDPLPSLTVKYARSEKVNYRFAFSKTLTRPRFLELIPFQYQRSDRRLIEGNPDLENSNNYNLDFQYEYFPNPGELISVTLFGKIFDNPIEQISVPQGGGALYTFINTDLAHLFGVEFEFSKKLGAHWDLDFNASLLYSRIELGNSVDAQRMTNNNRPLEGASPYIINLSGSYHDQLTDAWYTTATLVFNVFGERLNSAGAQGVGDIYEKSVPTLDLVWKNKLNEKWKIDAKLSNILNPEIRYEQKEFGDSSIRDIEVFNIKYGITYGLSVGYIF</sequence>